<evidence type="ECO:0000256" key="1">
    <source>
        <dbReference type="ARBA" id="ARBA00004651"/>
    </source>
</evidence>
<feature type="transmembrane region" description="Helical" evidence="6">
    <location>
        <begin position="311"/>
        <end position="330"/>
    </location>
</feature>
<feature type="transmembrane region" description="Helical" evidence="6">
    <location>
        <begin position="21"/>
        <end position="41"/>
    </location>
</feature>
<feature type="transmembrane region" description="Helical" evidence="6">
    <location>
        <begin position="337"/>
        <end position="367"/>
    </location>
</feature>
<dbReference type="CDD" id="cd07731">
    <property type="entry name" value="ComA-like_MBL-fold"/>
    <property type="match status" value="1"/>
</dbReference>
<comment type="caution">
    <text evidence="8">The sequence shown here is derived from an EMBL/GenBank/DDBJ whole genome shotgun (WGS) entry which is preliminary data.</text>
</comment>
<evidence type="ECO:0000313" key="8">
    <source>
        <dbReference type="EMBL" id="PRC93136.1"/>
    </source>
</evidence>
<feature type="transmembrane region" description="Helical" evidence="6">
    <location>
        <begin position="268"/>
        <end position="291"/>
    </location>
</feature>
<sequence length="829" mass="92299">MRSTIIGFVLGVLLLQQQRSLWEWPALAALICVAVLIFLSLRWVHRAALCNLFMLLVGGLSGWVWASGFAIVALSTRLAPEIEEQDIAVVGVISSLPSQSDYGQRFQFSIERVLTPNVNSAHMPDKVLLSWYEANSFQRSNPQVKTQSTTPLQAGERWQLNVRLRRPHGLANPYGFDYEVWLLEQGLDATGTVRNDRNNAIKNQQLNSFAFSVKNCIEWARGKLRNRILSALPNQPYAPVLVALVIGEQGAIRQSDWQVFARTGISHLISISGLHVTMLSGMCANLMFYLWRKSFFTRYQLPLILPAHKAAALSGFLMALIYVALAGFGVPAQRTLIMIAVLALALWMDRVTSVSNVLCLALALVLLVDPWAVLWPGFWLSFSAVGIIFFVSLGRREMKAVEQFSLSPKPSIRASKFFQHIRQASTIQYAITLGLVPLTMLLFNQVSIVSPIANAVAIPIVSLLVTPFALLGSVLPAPIGTWVLVLTNFILQYLISFLGWLSQLSWAVWQAPRPEVWMFLCAFAGTFWCLAPKGWPLRWAGLLAWLPLCLNSSNFPAPGEFKVTALDVGQGMALLIETERHRLLYDTGPSYSPESDAGSRVIYPYLKMRGINQLDGLMISHNDSDHSGGALSLMQQLKINWVASSLALDSTIVQTAQQQSQHITCLAGQSWEWDGVQFEVLHPPAVIYTSDKWKPNAKSCTLKITNGAHSLLLAGDIEAIQEDQLVNSIPEKLSATVLLAPHHGSGTSSTTEFLREVNPQLAIFQLGYHNRYRHPKSSVWQRYADFGITRLRNDDAGAITLKFGAEVSFEEYRVTDARYWHPTLSADRY</sequence>
<dbReference type="InterPro" id="IPR035681">
    <property type="entry name" value="ComA-like_MBL"/>
</dbReference>
<dbReference type="InterPro" id="IPR004477">
    <property type="entry name" value="ComEC_N"/>
</dbReference>
<feature type="domain" description="Metallo-beta-lactamase" evidence="7">
    <location>
        <begin position="570"/>
        <end position="743"/>
    </location>
</feature>
<dbReference type="GO" id="GO:0030420">
    <property type="term" value="P:establishment of competence for transformation"/>
    <property type="evidence" value="ECO:0007669"/>
    <property type="project" value="InterPro"/>
</dbReference>
<evidence type="ECO:0000259" key="7">
    <source>
        <dbReference type="SMART" id="SM00849"/>
    </source>
</evidence>
<dbReference type="InterPro" id="IPR004797">
    <property type="entry name" value="Competence_ComEC/Rec2"/>
</dbReference>
<feature type="transmembrane region" description="Helical" evidence="6">
    <location>
        <begin position="373"/>
        <end position="393"/>
    </location>
</feature>
<organism evidence="8 9">
    <name type="scientific">Solimicrobium silvestre</name>
    <dbReference type="NCBI Taxonomy" id="2099400"/>
    <lineage>
        <taxon>Bacteria</taxon>
        <taxon>Pseudomonadati</taxon>
        <taxon>Pseudomonadota</taxon>
        <taxon>Betaproteobacteria</taxon>
        <taxon>Burkholderiales</taxon>
        <taxon>Oxalobacteraceae</taxon>
        <taxon>Solimicrobium</taxon>
    </lineage>
</organism>
<dbReference type="Pfam" id="PF13567">
    <property type="entry name" value="DUF4131"/>
    <property type="match status" value="1"/>
</dbReference>
<dbReference type="NCBIfam" id="TIGR00361">
    <property type="entry name" value="ComEC_Rec2"/>
    <property type="match status" value="1"/>
</dbReference>
<dbReference type="NCBIfam" id="TIGR00360">
    <property type="entry name" value="ComEC_N-term"/>
    <property type="match status" value="1"/>
</dbReference>
<dbReference type="AlphaFoldDB" id="A0A2S9GZT9"/>
<keyword evidence="3 6" id="KW-0812">Transmembrane</keyword>
<gene>
    <name evidence="8" type="ORF">S2091_2222</name>
</gene>
<dbReference type="Proteomes" id="UP000237839">
    <property type="component" value="Unassembled WGS sequence"/>
</dbReference>
<accession>A0A2S9GZT9</accession>
<dbReference type="Gene3D" id="3.60.15.10">
    <property type="entry name" value="Ribonuclease Z/Hydroxyacylglutathione hydrolase-like"/>
    <property type="match status" value="1"/>
</dbReference>
<feature type="transmembrane region" description="Helical" evidence="6">
    <location>
        <begin position="53"/>
        <end position="74"/>
    </location>
</feature>
<keyword evidence="5 6" id="KW-0472">Membrane</keyword>
<keyword evidence="2" id="KW-1003">Cell membrane</keyword>
<dbReference type="Pfam" id="PF00753">
    <property type="entry name" value="Lactamase_B"/>
    <property type="match status" value="1"/>
</dbReference>
<feature type="transmembrane region" description="Helical" evidence="6">
    <location>
        <begin position="452"/>
        <end position="475"/>
    </location>
</feature>
<dbReference type="SMART" id="SM00849">
    <property type="entry name" value="Lactamase_B"/>
    <property type="match status" value="1"/>
</dbReference>
<proteinExistence type="predicted"/>
<dbReference type="SUPFAM" id="SSF56281">
    <property type="entry name" value="Metallo-hydrolase/oxidoreductase"/>
    <property type="match status" value="1"/>
</dbReference>
<dbReference type="Pfam" id="PF03772">
    <property type="entry name" value="Competence"/>
    <property type="match status" value="1"/>
</dbReference>
<dbReference type="InterPro" id="IPR052159">
    <property type="entry name" value="Competence_DNA_uptake"/>
</dbReference>
<evidence type="ECO:0000256" key="2">
    <source>
        <dbReference type="ARBA" id="ARBA00022475"/>
    </source>
</evidence>
<reference evidence="8 9" key="1">
    <citation type="submission" date="2018-02" db="EMBL/GenBank/DDBJ databases">
        <title>Solimicrobium silvestre gen. nov., sp. nov., isolated from alpine forest soil.</title>
        <authorList>
            <person name="Margesin R."/>
            <person name="Albuquerque L."/>
            <person name="Zhang D.-C."/>
            <person name="Froufe H.J.C."/>
            <person name="Severino R."/>
            <person name="Roxo I."/>
            <person name="Egas C."/>
            <person name="Da Costa M.S."/>
        </authorList>
    </citation>
    <scope>NUCLEOTIDE SEQUENCE [LARGE SCALE GENOMIC DNA]</scope>
    <source>
        <strain evidence="8 9">S20-91</strain>
    </source>
</reference>
<dbReference type="PANTHER" id="PTHR30619:SF1">
    <property type="entry name" value="RECOMBINATION PROTEIN 2"/>
    <property type="match status" value="1"/>
</dbReference>
<protein>
    <submittedName>
        <fullName evidence="8">DNA internalization-related competence protein ComEC/Rec2</fullName>
    </submittedName>
</protein>
<feature type="transmembrane region" description="Helical" evidence="6">
    <location>
        <begin position="482"/>
        <end position="502"/>
    </location>
</feature>
<evidence type="ECO:0000256" key="3">
    <source>
        <dbReference type="ARBA" id="ARBA00022692"/>
    </source>
</evidence>
<dbReference type="EMBL" id="PUGF01000009">
    <property type="protein sequence ID" value="PRC93136.1"/>
    <property type="molecule type" value="Genomic_DNA"/>
</dbReference>
<dbReference type="GO" id="GO:0005886">
    <property type="term" value="C:plasma membrane"/>
    <property type="evidence" value="ECO:0007669"/>
    <property type="project" value="UniProtKB-SubCell"/>
</dbReference>
<dbReference type="PANTHER" id="PTHR30619">
    <property type="entry name" value="DNA INTERNALIZATION/COMPETENCE PROTEIN COMEC/REC2"/>
    <property type="match status" value="1"/>
</dbReference>
<evidence type="ECO:0000256" key="6">
    <source>
        <dbReference type="SAM" id="Phobius"/>
    </source>
</evidence>
<feature type="transmembrane region" description="Helical" evidence="6">
    <location>
        <begin position="426"/>
        <end position="446"/>
    </location>
</feature>
<evidence type="ECO:0000256" key="4">
    <source>
        <dbReference type="ARBA" id="ARBA00022989"/>
    </source>
</evidence>
<dbReference type="OrthoDB" id="9761531at2"/>
<comment type="subcellular location">
    <subcellularLocation>
        <location evidence="1">Cell membrane</location>
        <topology evidence="1">Multi-pass membrane protein</topology>
    </subcellularLocation>
</comment>
<keyword evidence="9" id="KW-1185">Reference proteome</keyword>
<evidence type="ECO:0000313" key="9">
    <source>
        <dbReference type="Proteomes" id="UP000237839"/>
    </source>
</evidence>
<name>A0A2S9GZT9_9BURK</name>
<evidence type="ECO:0000256" key="5">
    <source>
        <dbReference type="ARBA" id="ARBA00023136"/>
    </source>
</evidence>
<dbReference type="InterPro" id="IPR025405">
    <property type="entry name" value="DUF4131"/>
</dbReference>
<dbReference type="RefSeq" id="WP_105531869.1">
    <property type="nucleotide sequence ID" value="NZ_PUGF01000009.1"/>
</dbReference>
<dbReference type="InterPro" id="IPR001279">
    <property type="entry name" value="Metallo-B-lactamas"/>
</dbReference>
<keyword evidence="4 6" id="KW-1133">Transmembrane helix</keyword>
<dbReference type="InterPro" id="IPR036866">
    <property type="entry name" value="RibonucZ/Hydroxyglut_hydro"/>
</dbReference>